<comment type="caution">
    <text evidence="4">The sequence shown here is derived from an EMBL/GenBank/DDBJ whole genome shotgun (WGS) entry which is preliminary data.</text>
</comment>
<protein>
    <submittedName>
        <fullName evidence="4">Tetratricopeptide repeat protein</fullName>
    </submittedName>
</protein>
<sequence>MKRLSAVIILLFVLLGSISAHAQSAEEWIRQGKNYLKDPDSYYCDKSNYEEAFKCFNNAVIADPNLADAYYWRGKVLVCIAVRNKSNSNPGWREYILMATADFDNAIMIEPDYAEAFCFRGSGYHVLENHAKAFADLERACELGCDWACSIVK</sequence>
<evidence type="ECO:0000256" key="1">
    <source>
        <dbReference type="ARBA" id="ARBA00022737"/>
    </source>
</evidence>
<feature type="signal peptide" evidence="3">
    <location>
        <begin position="1"/>
        <end position="22"/>
    </location>
</feature>
<dbReference type="PANTHER" id="PTHR44858">
    <property type="entry name" value="TETRATRICOPEPTIDE REPEAT PROTEIN 6"/>
    <property type="match status" value="1"/>
</dbReference>
<dbReference type="GO" id="GO:0046813">
    <property type="term" value="P:receptor-mediated virion attachment to host cell"/>
    <property type="evidence" value="ECO:0007669"/>
    <property type="project" value="TreeGrafter"/>
</dbReference>
<gene>
    <name evidence="4" type="ORF">JW984_02720</name>
</gene>
<keyword evidence="1" id="KW-0677">Repeat</keyword>
<keyword evidence="3" id="KW-0732">Signal</keyword>
<dbReference type="Gene3D" id="1.25.40.10">
    <property type="entry name" value="Tetratricopeptide repeat domain"/>
    <property type="match status" value="1"/>
</dbReference>
<keyword evidence="2" id="KW-0802">TPR repeat</keyword>
<dbReference type="AlphaFoldDB" id="A0A9D8PNM5"/>
<organism evidence="4 5">
    <name type="scientific">Candidatus Zymogenus saltonus</name>
    <dbReference type="NCBI Taxonomy" id="2844893"/>
    <lineage>
        <taxon>Bacteria</taxon>
        <taxon>Deltaproteobacteria</taxon>
        <taxon>Candidatus Zymogenia</taxon>
        <taxon>Candidatus Zymogeniales</taxon>
        <taxon>Candidatus Zymogenaceae</taxon>
        <taxon>Candidatus Zymogenus</taxon>
    </lineage>
</organism>
<dbReference type="PANTHER" id="PTHR44858:SF1">
    <property type="entry name" value="UDP-N-ACETYLGLUCOSAMINE--PEPTIDE N-ACETYLGLUCOSAMINYLTRANSFERASE SPINDLY-RELATED"/>
    <property type="match status" value="1"/>
</dbReference>
<dbReference type="Proteomes" id="UP000809273">
    <property type="component" value="Unassembled WGS sequence"/>
</dbReference>
<dbReference type="SUPFAM" id="SSF48452">
    <property type="entry name" value="TPR-like"/>
    <property type="match status" value="1"/>
</dbReference>
<dbReference type="EMBL" id="JAFGIX010000011">
    <property type="protein sequence ID" value="MBN1572090.1"/>
    <property type="molecule type" value="Genomic_DNA"/>
</dbReference>
<dbReference type="GO" id="GO:0009279">
    <property type="term" value="C:cell outer membrane"/>
    <property type="evidence" value="ECO:0007669"/>
    <property type="project" value="TreeGrafter"/>
</dbReference>
<proteinExistence type="predicted"/>
<dbReference type="InterPro" id="IPR050498">
    <property type="entry name" value="Ycf3"/>
</dbReference>
<evidence type="ECO:0000256" key="2">
    <source>
        <dbReference type="ARBA" id="ARBA00022803"/>
    </source>
</evidence>
<evidence type="ECO:0000313" key="5">
    <source>
        <dbReference type="Proteomes" id="UP000809273"/>
    </source>
</evidence>
<reference evidence="4" key="1">
    <citation type="journal article" date="2021" name="Environ. Microbiol.">
        <title>Genomic characterization of three novel Desulfobacterota classes expand the metabolic and phylogenetic diversity of the phylum.</title>
        <authorList>
            <person name="Murphy C.L."/>
            <person name="Biggerstaff J."/>
            <person name="Eichhorn A."/>
            <person name="Ewing E."/>
            <person name="Shahan R."/>
            <person name="Soriano D."/>
            <person name="Stewart S."/>
            <person name="VanMol K."/>
            <person name="Walker R."/>
            <person name="Walters P."/>
            <person name="Elshahed M.S."/>
            <person name="Youssef N.H."/>
        </authorList>
    </citation>
    <scope>NUCLEOTIDE SEQUENCE</scope>
    <source>
        <strain evidence="4">Zod_Metabat.24</strain>
    </source>
</reference>
<evidence type="ECO:0000256" key="3">
    <source>
        <dbReference type="SAM" id="SignalP"/>
    </source>
</evidence>
<feature type="chain" id="PRO_5039106688" evidence="3">
    <location>
        <begin position="23"/>
        <end position="153"/>
    </location>
</feature>
<dbReference type="Pfam" id="PF13414">
    <property type="entry name" value="TPR_11"/>
    <property type="match status" value="1"/>
</dbReference>
<accession>A0A9D8PNM5</accession>
<dbReference type="InterPro" id="IPR011990">
    <property type="entry name" value="TPR-like_helical_dom_sf"/>
</dbReference>
<evidence type="ECO:0000313" key="4">
    <source>
        <dbReference type="EMBL" id="MBN1572090.1"/>
    </source>
</evidence>
<name>A0A9D8PNM5_9DELT</name>
<reference evidence="4" key="2">
    <citation type="submission" date="2021-01" db="EMBL/GenBank/DDBJ databases">
        <authorList>
            <person name="Hahn C.R."/>
            <person name="Youssef N.H."/>
            <person name="Elshahed M."/>
        </authorList>
    </citation>
    <scope>NUCLEOTIDE SEQUENCE</scope>
    <source>
        <strain evidence="4">Zod_Metabat.24</strain>
    </source>
</reference>